<gene>
    <name evidence="4" type="ORF">WG66_2898</name>
</gene>
<dbReference type="PANTHER" id="PTHR43853:SF8">
    <property type="entry name" value="3-KETOACYL-COA THIOLASE, PEROXISOMAL"/>
    <property type="match status" value="1"/>
</dbReference>
<dbReference type="AlphaFoldDB" id="A0A0W0G7K6"/>
<reference evidence="4 5" key="1">
    <citation type="submission" date="2015-12" db="EMBL/GenBank/DDBJ databases">
        <title>Draft genome sequence of Moniliophthora roreri, the causal agent of frosty pod rot of cacao.</title>
        <authorList>
            <person name="Aime M.C."/>
            <person name="Diaz-Valderrama J.R."/>
            <person name="Kijpornyongpan T."/>
            <person name="Phillips-Mora W."/>
        </authorList>
    </citation>
    <scope>NUCLEOTIDE SEQUENCE [LARGE SCALE GENOMIC DNA]</scope>
    <source>
        <strain evidence="4 5">MCA 2952</strain>
    </source>
</reference>
<dbReference type="InterPro" id="IPR050215">
    <property type="entry name" value="Thiolase-like_sf_Thiolase"/>
</dbReference>
<proteinExistence type="predicted"/>
<name>A0A0W0G7K6_MONRR</name>
<dbReference type="GO" id="GO:0010124">
    <property type="term" value="P:phenylacetate catabolic process"/>
    <property type="evidence" value="ECO:0007669"/>
    <property type="project" value="TreeGrafter"/>
</dbReference>
<keyword evidence="2" id="KW-0443">Lipid metabolism</keyword>
<protein>
    <recommendedName>
        <fullName evidence="3">Thiolase C-terminal domain-containing protein</fullName>
    </recommendedName>
</protein>
<dbReference type="PANTHER" id="PTHR43853">
    <property type="entry name" value="3-KETOACYL-COA THIOLASE, PEROXISOMAL"/>
    <property type="match status" value="1"/>
</dbReference>
<evidence type="ECO:0000256" key="1">
    <source>
        <dbReference type="ARBA" id="ARBA00022832"/>
    </source>
</evidence>
<evidence type="ECO:0000259" key="3">
    <source>
        <dbReference type="Pfam" id="PF02803"/>
    </source>
</evidence>
<dbReference type="Pfam" id="PF02803">
    <property type="entry name" value="Thiolase_C"/>
    <property type="match status" value="1"/>
</dbReference>
<comment type="caution">
    <text evidence="4">The sequence shown here is derived from an EMBL/GenBank/DDBJ whole genome shotgun (WGS) entry which is preliminary data.</text>
</comment>
<dbReference type="SUPFAM" id="SSF53901">
    <property type="entry name" value="Thiolase-like"/>
    <property type="match status" value="2"/>
</dbReference>
<dbReference type="GO" id="GO:0006635">
    <property type="term" value="P:fatty acid beta-oxidation"/>
    <property type="evidence" value="ECO:0007669"/>
    <property type="project" value="TreeGrafter"/>
</dbReference>
<evidence type="ECO:0000256" key="2">
    <source>
        <dbReference type="ARBA" id="ARBA00023098"/>
    </source>
</evidence>
<feature type="domain" description="Thiolase C-terminal" evidence="3">
    <location>
        <begin position="200"/>
        <end position="266"/>
    </location>
</feature>
<accession>A0A0W0G7K6</accession>
<dbReference type="Gene3D" id="3.40.47.10">
    <property type="match status" value="2"/>
</dbReference>
<dbReference type="EMBL" id="LATX01000902">
    <property type="protein sequence ID" value="KTB44507.1"/>
    <property type="molecule type" value="Genomic_DNA"/>
</dbReference>
<dbReference type="GO" id="GO:0005777">
    <property type="term" value="C:peroxisome"/>
    <property type="evidence" value="ECO:0007669"/>
    <property type="project" value="TreeGrafter"/>
</dbReference>
<dbReference type="InterPro" id="IPR016039">
    <property type="entry name" value="Thiolase-like"/>
</dbReference>
<sequence>MGVKDGSVRDFVHVLCFFLTVSHNYRTLLSFRPPSSLIPYALLIQTRICKHRSLQADRKVGCGKGFFGYILFALYVTPSLHDDYTRNTQKKYIRAGVESMTFEYSDLASKNMKAEDCLLPMGITSLPTAKAQKANRFAPEILPIKTTWVDAKSEQEKQIVVDKDDVVRDAHAENASQVFDGAAAVLLARRSVAKKLGLPIVGKFVAAQAVGVPPNIMGVGPTYAIPKVLEKTGLKMSDIDFFEINEAFASQAVFTMEKLGIPLGRRQRQGQGQPLGWCHCYWSPARMHRRSSNCHWSQHCQDLWREGVHH</sequence>
<organism evidence="4 5">
    <name type="scientific">Moniliophthora roreri</name>
    <name type="common">Frosty pod rot fungus</name>
    <name type="synonym">Monilia roreri</name>
    <dbReference type="NCBI Taxonomy" id="221103"/>
    <lineage>
        <taxon>Eukaryota</taxon>
        <taxon>Fungi</taxon>
        <taxon>Dikarya</taxon>
        <taxon>Basidiomycota</taxon>
        <taxon>Agaricomycotina</taxon>
        <taxon>Agaricomycetes</taxon>
        <taxon>Agaricomycetidae</taxon>
        <taxon>Agaricales</taxon>
        <taxon>Marasmiineae</taxon>
        <taxon>Marasmiaceae</taxon>
        <taxon>Moniliophthora</taxon>
    </lineage>
</organism>
<dbReference type="Proteomes" id="UP000054988">
    <property type="component" value="Unassembled WGS sequence"/>
</dbReference>
<evidence type="ECO:0000313" key="4">
    <source>
        <dbReference type="EMBL" id="KTB44507.1"/>
    </source>
</evidence>
<dbReference type="InterPro" id="IPR020617">
    <property type="entry name" value="Thiolase_C"/>
</dbReference>
<keyword evidence="1" id="KW-0276">Fatty acid metabolism</keyword>
<dbReference type="GO" id="GO:0003988">
    <property type="term" value="F:acetyl-CoA C-acyltransferase activity"/>
    <property type="evidence" value="ECO:0007669"/>
    <property type="project" value="TreeGrafter"/>
</dbReference>
<evidence type="ECO:0000313" key="5">
    <source>
        <dbReference type="Proteomes" id="UP000054988"/>
    </source>
</evidence>